<evidence type="ECO:0000313" key="2">
    <source>
        <dbReference type="EMBL" id="KAJ8935291.1"/>
    </source>
</evidence>
<name>A0AAV8XA41_9CUCU</name>
<dbReference type="EMBL" id="JAPWTK010000902">
    <property type="protein sequence ID" value="KAJ8935291.1"/>
    <property type="molecule type" value="Genomic_DNA"/>
</dbReference>
<dbReference type="GO" id="GO:0003677">
    <property type="term" value="F:DNA binding"/>
    <property type="evidence" value="ECO:0007669"/>
    <property type="project" value="InterPro"/>
</dbReference>
<dbReference type="InterPro" id="IPR036397">
    <property type="entry name" value="RNaseH_sf"/>
</dbReference>
<organism evidence="2 3">
    <name type="scientific">Aromia moschata</name>
    <dbReference type="NCBI Taxonomy" id="1265417"/>
    <lineage>
        <taxon>Eukaryota</taxon>
        <taxon>Metazoa</taxon>
        <taxon>Ecdysozoa</taxon>
        <taxon>Arthropoda</taxon>
        <taxon>Hexapoda</taxon>
        <taxon>Insecta</taxon>
        <taxon>Pterygota</taxon>
        <taxon>Neoptera</taxon>
        <taxon>Endopterygota</taxon>
        <taxon>Coleoptera</taxon>
        <taxon>Polyphaga</taxon>
        <taxon>Cucujiformia</taxon>
        <taxon>Chrysomeloidea</taxon>
        <taxon>Cerambycidae</taxon>
        <taxon>Cerambycinae</taxon>
        <taxon>Callichromatini</taxon>
        <taxon>Aromia</taxon>
    </lineage>
</organism>
<reference evidence="2" key="1">
    <citation type="journal article" date="2023" name="Insect Mol. Biol.">
        <title>Genome sequencing provides insights into the evolution of gene families encoding plant cell wall-degrading enzymes in longhorned beetles.</title>
        <authorList>
            <person name="Shin N.R."/>
            <person name="Okamura Y."/>
            <person name="Kirsch R."/>
            <person name="Pauchet Y."/>
        </authorList>
    </citation>
    <scope>NUCLEOTIDE SEQUENCE</scope>
    <source>
        <strain evidence="2">AMC_N1</strain>
    </source>
</reference>
<comment type="caution">
    <text evidence="2">The sequence shown here is derived from an EMBL/GenBank/DDBJ whole genome shotgun (WGS) entry which is preliminary data.</text>
</comment>
<dbReference type="PANTHER" id="PTHR47326">
    <property type="entry name" value="TRANSPOSABLE ELEMENT TC3 TRANSPOSASE-LIKE PROTEIN"/>
    <property type="match status" value="1"/>
</dbReference>
<dbReference type="Pfam" id="PF01498">
    <property type="entry name" value="HTH_Tnp_Tc3_2"/>
    <property type="match status" value="1"/>
</dbReference>
<dbReference type="InterPro" id="IPR002492">
    <property type="entry name" value="Transposase_Tc1-like"/>
</dbReference>
<dbReference type="AlphaFoldDB" id="A0AAV8XA41"/>
<accession>A0AAV8XA41</accession>
<evidence type="ECO:0000259" key="1">
    <source>
        <dbReference type="Pfam" id="PF01498"/>
    </source>
</evidence>
<proteinExistence type="predicted"/>
<dbReference type="PANTHER" id="PTHR47326:SF1">
    <property type="entry name" value="HTH PSQ-TYPE DOMAIN-CONTAINING PROTEIN"/>
    <property type="match status" value="1"/>
</dbReference>
<gene>
    <name evidence="2" type="ORF">NQ318_000364</name>
</gene>
<feature type="domain" description="Transposase Tc1-like" evidence="1">
    <location>
        <begin position="148"/>
        <end position="208"/>
    </location>
</feature>
<evidence type="ECO:0000313" key="3">
    <source>
        <dbReference type="Proteomes" id="UP001162162"/>
    </source>
</evidence>
<dbReference type="Gene3D" id="3.30.420.10">
    <property type="entry name" value="Ribonuclease H-like superfamily/Ribonuclease H"/>
    <property type="match status" value="1"/>
</dbReference>
<keyword evidence="3" id="KW-1185">Reference proteome</keyword>
<dbReference type="GO" id="GO:0015074">
    <property type="term" value="P:DNA integration"/>
    <property type="evidence" value="ECO:0007669"/>
    <property type="project" value="InterPro"/>
</dbReference>
<sequence>MSQLNEKSISLINEVAIAAVCETYKNKTAWCPIKVRTNLHTHAVRSYAYTYVCKSGRRLRGLSPHALPLANDLSAHTVSQTGVGFLAHIKETYVCVRDQFGRFPNRQVPDVRTFVSTVQRLRDYVSFAPRVHDRGRTRSKRVRDAGEQILEAVEDDPSLSTRRLAHQVRVSHFTVWRTLRVQGLYPYHVQKVQALQPGDEFQRMQFCEWLLEKCNNQPNFLRYVLFTDEAGFTKTGFFNMHNTHGWCDENPHAYRNFRDQRNFSVNVWCGIVGDVLIGPHILPDRLTGNGYLNFLQHVLPNLLEEVPLGILTQMWYLHDGAPPHFARQVRDFLNVEYPNRWIGRNGPIHWPARSPDLTPCDFYLWGHMKHLVYSEPVNSIEELTARIRVAAETIREDPTVFGRVRASLERRARDCIDNNGLQFQHLP</sequence>
<dbReference type="GO" id="GO:0006313">
    <property type="term" value="P:DNA transposition"/>
    <property type="evidence" value="ECO:0007669"/>
    <property type="project" value="InterPro"/>
</dbReference>
<dbReference type="Proteomes" id="UP001162162">
    <property type="component" value="Unassembled WGS sequence"/>
</dbReference>
<protein>
    <recommendedName>
        <fullName evidence="1">Transposase Tc1-like domain-containing protein</fullName>
    </recommendedName>
</protein>